<feature type="region of interest" description="Disordered" evidence="1">
    <location>
        <begin position="1"/>
        <end position="72"/>
    </location>
</feature>
<dbReference type="EMBL" id="KI657930">
    <property type="protein sequence ID" value="ETN84521.1"/>
    <property type="molecule type" value="Genomic_DNA"/>
</dbReference>
<feature type="compositionally biased region" description="Polar residues" evidence="1">
    <location>
        <begin position="46"/>
        <end position="55"/>
    </location>
</feature>
<accession>W2TTU5</accession>
<proteinExistence type="predicted"/>
<evidence type="ECO:0000313" key="2">
    <source>
        <dbReference type="EMBL" id="ETN84521.1"/>
    </source>
</evidence>
<organism evidence="2 3">
    <name type="scientific">Necator americanus</name>
    <name type="common">Human hookworm</name>
    <dbReference type="NCBI Taxonomy" id="51031"/>
    <lineage>
        <taxon>Eukaryota</taxon>
        <taxon>Metazoa</taxon>
        <taxon>Ecdysozoa</taxon>
        <taxon>Nematoda</taxon>
        <taxon>Chromadorea</taxon>
        <taxon>Rhabditida</taxon>
        <taxon>Rhabditina</taxon>
        <taxon>Rhabditomorpha</taxon>
        <taxon>Strongyloidea</taxon>
        <taxon>Ancylostomatidae</taxon>
        <taxon>Bunostominae</taxon>
        <taxon>Necator</taxon>
    </lineage>
</organism>
<dbReference type="Proteomes" id="UP000053676">
    <property type="component" value="Unassembled WGS sequence"/>
</dbReference>
<evidence type="ECO:0000313" key="3">
    <source>
        <dbReference type="Proteomes" id="UP000053676"/>
    </source>
</evidence>
<gene>
    <name evidence="2" type="ORF">NECAME_06842</name>
</gene>
<evidence type="ECO:0000256" key="1">
    <source>
        <dbReference type="SAM" id="MobiDB-lite"/>
    </source>
</evidence>
<keyword evidence="3" id="KW-1185">Reference proteome</keyword>
<sequence>MERGLSLEQGAEDLTGARSSGSGILDLAGEEAMESESIRTETSSSHNGNTIQHKLSTVAGESIPQPLHPGKP</sequence>
<dbReference type="AlphaFoldDB" id="W2TTU5"/>
<protein>
    <submittedName>
        <fullName evidence="2">Uncharacterized protein</fullName>
    </submittedName>
</protein>
<dbReference type="KEGG" id="nai:NECAME_06842"/>
<reference evidence="3" key="1">
    <citation type="journal article" date="2014" name="Nat. Genet.">
        <title>Genome of the human hookworm Necator americanus.</title>
        <authorList>
            <person name="Tang Y.T."/>
            <person name="Gao X."/>
            <person name="Rosa B.A."/>
            <person name="Abubucker S."/>
            <person name="Hallsworth-Pepin K."/>
            <person name="Martin J."/>
            <person name="Tyagi R."/>
            <person name="Heizer E."/>
            <person name="Zhang X."/>
            <person name="Bhonagiri-Palsikar V."/>
            <person name="Minx P."/>
            <person name="Warren W.C."/>
            <person name="Wang Q."/>
            <person name="Zhan B."/>
            <person name="Hotez P.J."/>
            <person name="Sternberg P.W."/>
            <person name="Dougall A."/>
            <person name="Gaze S.T."/>
            <person name="Mulvenna J."/>
            <person name="Sotillo J."/>
            <person name="Ranganathan S."/>
            <person name="Rabelo E.M."/>
            <person name="Wilson R.K."/>
            <person name="Felgner P.L."/>
            <person name="Bethony J."/>
            <person name="Hawdon J.M."/>
            <person name="Gasser R.B."/>
            <person name="Loukas A."/>
            <person name="Mitreva M."/>
        </authorList>
    </citation>
    <scope>NUCLEOTIDE SEQUENCE [LARGE SCALE GENOMIC DNA]</scope>
</reference>
<name>W2TTU5_NECAM</name>